<accession>A0ABS8VKK2</accession>
<feature type="non-terminal residue" evidence="2">
    <location>
        <position position="131"/>
    </location>
</feature>
<name>A0ABS8VKK2_DATST</name>
<protein>
    <submittedName>
        <fullName evidence="2">Uncharacterized protein</fullName>
    </submittedName>
</protein>
<reference evidence="2 3" key="1">
    <citation type="journal article" date="2021" name="BMC Genomics">
        <title>Datura genome reveals duplications of psychoactive alkaloid biosynthetic genes and high mutation rate following tissue culture.</title>
        <authorList>
            <person name="Rajewski A."/>
            <person name="Carter-House D."/>
            <person name="Stajich J."/>
            <person name="Litt A."/>
        </authorList>
    </citation>
    <scope>NUCLEOTIDE SEQUENCE [LARGE SCALE GENOMIC DNA]</scope>
    <source>
        <strain evidence="2">AR-01</strain>
    </source>
</reference>
<keyword evidence="3" id="KW-1185">Reference proteome</keyword>
<evidence type="ECO:0000313" key="2">
    <source>
        <dbReference type="EMBL" id="MCE0480490.1"/>
    </source>
</evidence>
<proteinExistence type="predicted"/>
<evidence type="ECO:0000313" key="3">
    <source>
        <dbReference type="Proteomes" id="UP000823775"/>
    </source>
</evidence>
<comment type="caution">
    <text evidence="2">The sequence shown here is derived from an EMBL/GenBank/DDBJ whole genome shotgun (WGS) entry which is preliminary data.</text>
</comment>
<organism evidence="2 3">
    <name type="scientific">Datura stramonium</name>
    <name type="common">Jimsonweed</name>
    <name type="synonym">Common thornapple</name>
    <dbReference type="NCBI Taxonomy" id="4076"/>
    <lineage>
        <taxon>Eukaryota</taxon>
        <taxon>Viridiplantae</taxon>
        <taxon>Streptophyta</taxon>
        <taxon>Embryophyta</taxon>
        <taxon>Tracheophyta</taxon>
        <taxon>Spermatophyta</taxon>
        <taxon>Magnoliopsida</taxon>
        <taxon>eudicotyledons</taxon>
        <taxon>Gunneridae</taxon>
        <taxon>Pentapetalae</taxon>
        <taxon>asterids</taxon>
        <taxon>lamiids</taxon>
        <taxon>Solanales</taxon>
        <taxon>Solanaceae</taxon>
        <taxon>Solanoideae</taxon>
        <taxon>Datureae</taxon>
        <taxon>Datura</taxon>
    </lineage>
</organism>
<dbReference type="EMBL" id="JACEIK010005001">
    <property type="protein sequence ID" value="MCE0480490.1"/>
    <property type="molecule type" value="Genomic_DNA"/>
</dbReference>
<dbReference type="Proteomes" id="UP000823775">
    <property type="component" value="Unassembled WGS sequence"/>
</dbReference>
<gene>
    <name evidence="2" type="ORF">HAX54_037381</name>
</gene>
<feature type="region of interest" description="Disordered" evidence="1">
    <location>
        <begin position="94"/>
        <end position="131"/>
    </location>
</feature>
<sequence>MVIHSGQVKSDSAISSNAMRLPPSIQRPVVVDGFRFRAQKELGKMIDEKLAELDLKPLNLASEFSDDIQDSSKDHKEVISSELNKLKKIGSRYGGKYADKPHMNTHYYPRPTPQDVLVEERDWNQTNTSYE</sequence>
<evidence type="ECO:0000256" key="1">
    <source>
        <dbReference type="SAM" id="MobiDB-lite"/>
    </source>
</evidence>